<feature type="domain" description="RDD" evidence="6">
    <location>
        <begin position="18"/>
        <end position="146"/>
    </location>
</feature>
<gene>
    <name evidence="7" type="ORF">M472_22100</name>
</gene>
<sequence length="243" mass="27634">MNRLLINTPQNVNFEYKLASVGSRCIAFGLDYGIMILYAIFTITLLSKTGVFNSADPWLSWGVTSFATLPIFLYPLLLETLMEGQTIGKRIMKIKVVKIDGTRATFYQYFIRWVCNAIDIFMSMGGLGLTSIILTQKSQRIGDIAAETAVINIKEDIGLKETLFEEITATHAIVYPEVIKLTDRDINEIKEIYHTGYRRKNYIIIQALAAKVEILLGIKATIHPEDFISQVVKDHYYMFKEQS</sequence>
<dbReference type="AlphaFoldDB" id="U2JFJ3"/>
<dbReference type="OrthoDB" id="9814143at2"/>
<protein>
    <recommendedName>
        <fullName evidence="6">RDD domain-containing protein</fullName>
    </recommendedName>
</protein>
<dbReference type="PANTHER" id="PTHR38480:SF1">
    <property type="entry name" value="SLR0254 PROTEIN"/>
    <property type="match status" value="1"/>
</dbReference>
<feature type="transmembrane region" description="Helical" evidence="5">
    <location>
        <begin position="110"/>
        <end position="134"/>
    </location>
</feature>
<evidence type="ECO:0000256" key="5">
    <source>
        <dbReference type="SAM" id="Phobius"/>
    </source>
</evidence>
<evidence type="ECO:0000256" key="3">
    <source>
        <dbReference type="ARBA" id="ARBA00022989"/>
    </source>
</evidence>
<evidence type="ECO:0000259" key="6">
    <source>
        <dbReference type="Pfam" id="PF06271"/>
    </source>
</evidence>
<keyword evidence="4 5" id="KW-0472">Membrane</keyword>
<feature type="transmembrane region" description="Helical" evidence="5">
    <location>
        <begin position="26"/>
        <end position="46"/>
    </location>
</feature>
<dbReference type="RefSeq" id="WP_021068311.1">
    <property type="nucleotide sequence ID" value="NZ_ATDL01000001.1"/>
</dbReference>
<proteinExistence type="predicted"/>
<dbReference type="Proteomes" id="UP000016584">
    <property type="component" value="Unassembled WGS sequence"/>
</dbReference>
<evidence type="ECO:0000313" key="8">
    <source>
        <dbReference type="Proteomes" id="UP000016584"/>
    </source>
</evidence>
<organism evidence="7 8">
    <name type="scientific">Sphingobacterium paucimobilis HER1398</name>
    <dbReference type="NCBI Taxonomy" id="1346330"/>
    <lineage>
        <taxon>Bacteria</taxon>
        <taxon>Pseudomonadati</taxon>
        <taxon>Bacteroidota</taxon>
        <taxon>Sphingobacteriia</taxon>
        <taxon>Sphingobacteriales</taxon>
        <taxon>Sphingobacteriaceae</taxon>
        <taxon>Sphingobacterium</taxon>
    </lineage>
</organism>
<dbReference type="eggNOG" id="COG1714">
    <property type="taxonomic scope" value="Bacteria"/>
</dbReference>
<evidence type="ECO:0000256" key="1">
    <source>
        <dbReference type="ARBA" id="ARBA00004141"/>
    </source>
</evidence>
<evidence type="ECO:0000256" key="4">
    <source>
        <dbReference type="ARBA" id="ARBA00023136"/>
    </source>
</evidence>
<keyword evidence="3 5" id="KW-1133">Transmembrane helix</keyword>
<dbReference type="GO" id="GO:0016020">
    <property type="term" value="C:membrane"/>
    <property type="evidence" value="ECO:0007669"/>
    <property type="project" value="UniProtKB-SubCell"/>
</dbReference>
<name>U2JFJ3_9SPHI</name>
<dbReference type="STRING" id="1346330.M472_22100"/>
<comment type="caution">
    <text evidence="7">The sequence shown here is derived from an EMBL/GenBank/DDBJ whole genome shotgun (WGS) entry which is preliminary data.</text>
</comment>
<comment type="subcellular location">
    <subcellularLocation>
        <location evidence="1">Membrane</location>
        <topology evidence="1">Multi-pass membrane protein</topology>
    </subcellularLocation>
</comment>
<keyword evidence="2 5" id="KW-0812">Transmembrane</keyword>
<dbReference type="InterPro" id="IPR010432">
    <property type="entry name" value="RDD"/>
</dbReference>
<dbReference type="Pfam" id="PF06271">
    <property type="entry name" value="RDD"/>
    <property type="match status" value="1"/>
</dbReference>
<evidence type="ECO:0000256" key="2">
    <source>
        <dbReference type="ARBA" id="ARBA00022692"/>
    </source>
</evidence>
<reference evidence="7 8" key="1">
    <citation type="journal article" date="2013" name="Genome Announc.">
        <title>The Draft Genome Sequence of Sphingomonas paucimobilis Strain HER1398 (Proteobacteria), Host to the Giant PAU Phage, Indicates That It Is a Member of the Genus Sphingobacterium (Bacteroidetes).</title>
        <authorList>
            <person name="White R.A.III."/>
            <person name="Suttle C.A."/>
        </authorList>
    </citation>
    <scope>NUCLEOTIDE SEQUENCE [LARGE SCALE GENOMIC DNA]</scope>
    <source>
        <strain evidence="7 8">HER1398</strain>
    </source>
</reference>
<accession>U2JFJ3</accession>
<dbReference type="EMBL" id="ATDL01000001">
    <property type="protein sequence ID" value="ERJ61453.1"/>
    <property type="molecule type" value="Genomic_DNA"/>
</dbReference>
<keyword evidence="8" id="KW-1185">Reference proteome</keyword>
<feature type="transmembrane region" description="Helical" evidence="5">
    <location>
        <begin position="58"/>
        <end position="77"/>
    </location>
</feature>
<dbReference type="PATRIC" id="fig|1346330.5.peg.113"/>
<evidence type="ECO:0000313" key="7">
    <source>
        <dbReference type="EMBL" id="ERJ61453.1"/>
    </source>
</evidence>
<dbReference type="PANTHER" id="PTHR38480">
    <property type="entry name" value="SLR0254 PROTEIN"/>
    <property type="match status" value="1"/>
</dbReference>